<proteinExistence type="predicted"/>
<dbReference type="Proteomes" id="UP001212152">
    <property type="component" value="Unassembled WGS sequence"/>
</dbReference>
<evidence type="ECO:0000313" key="2">
    <source>
        <dbReference type="EMBL" id="KAJ3165169.1"/>
    </source>
</evidence>
<keyword evidence="3" id="KW-1185">Reference proteome</keyword>
<gene>
    <name evidence="2" type="ORF">HDU87_003286</name>
</gene>
<feature type="region of interest" description="Disordered" evidence="1">
    <location>
        <begin position="369"/>
        <end position="397"/>
    </location>
</feature>
<protein>
    <submittedName>
        <fullName evidence="2">Uncharacterized protein</fullName>
    </submittedName>
</protein>
<evidence type="ECO:0000313" key="3">
    <source>
        <dbReference type="Proteomes" id="UP001212152"/>
    </source>
</evidence>
<comment type="caution">
    <text evidence="2">The sequence shown here is derived from an EMBL/GenBank/DDBJ whole genome shotgun (WGS) entry which is preliminary data.</text>
</comment>
<organism evidence="2 3">
    <name type="scientific">Geranomyces variabilis</name>
    <dbReference type="NCBI Taxonomy" id="109894"/>
    <lineage>
        <taxon>Eukaryota</taxon>
        <taxon>Fungi</taxon>
        <taxon>Fungi incertae sedis</taxon>
        <taxon>Chytridiomycota</taxon>
        <taxon>Chytridiomycota incertae sedis</taxon>
        <taxon>Chytridiomycetes</taxon>
        <taxon>Spizellomycetales</taxon>
        <taxon>Powellomycetaceae</taxon>
        <taxon>Geranomyces</taxon>
    </lineage>
</organism>
<dbReference type="AlphaFoldDB" id="A0AAD5XHV2"/>
<evidence type="ECO:0000256" key="1">
    <source>
        <dbReference type="SAM" id="MobiDB-lite"/>
    </source>
</evidence>
<name>A0AAD5XHV2_9FUNG</name>
<accession>A0AAD5XHV2</accession>
<sequence length="466" mass="53337">DTGDSGVVDMDLDDSPDMDHDPNTEETPVWKGQFVFDETWYNGFFQRDFTYVRKGESKPYGLKTIKDLKGKQIWKLYKFGREPFKNVDESFASLEAYYEQNGNTYSTMRKDLDALKLFLKFFTPEERNNLIQDEEFSEKLDVFYKHVVDCVEEQTMLQNQRATLPEKKTALPIPVIVEKTTKFQNDIINNGIENATLINLQACGHVSMQVLNNGGGPRRLDYLDVVAGRSPKGNYYYDGRIVLKNYKTNRSYGDYEIDVTPQTKIILDRLAEMQGVGKLLFRLPGVGDLTHITKQHFKIVTGKRIYVTLLRYLYVSHRQMNGTLVSQEARERLANQMGNSVLLQQMIYTKIDILDDYNREHNISVPAPAAPITAESNEQPRGSKPAATIPATKPTKRQRIDYTTEEDKQLEAFLTAHGPSYSKIRKVAHDQGLALGKREPNSLRGRAETIKDRRLKANKPLGAFEK</sequence>
<feature type="non-terminal residue" evidence="2">
    <location>
        <position position="466"/>
    </location>
</feature>
<feature type="region of interest" description="Disordered" evidence="1">
    <location>
        <begin position="1"/>
        <end position="26"/>
    </location>
</feature>
<dbReference type="EMBL" id="JADGJQ010000234">
    <property type="protein sequence ID" value="KAJ3165169.1"/>
    <property type="molecule type" value="Genomic_DNA"/>
</dbReference>
<reference evidence="2" key="1">
    <citation type="submission" date="2020-05" db="EMBL/GenBank/DDBJ databases">
        <title>Phylogenomic resolution of chytrid fungi.</title>
        <authorList>
            <person name="Stajich J.E."/>
            <person name="Amses K."/>
            <person name="Simmons R."/>
            <person name="Seto K."/>
            <person name="Myers J."/>
            <person name="Bonds A."/>
            <person name="Quandt C.A."/>
            <person name="Barry K."/>
            <person name="Liu P."/>
            <person name="Grigoriev I."/>
            <person name="Longcore J.E."/>
            <person name="James T.Y."/>
        </authorList>
    </citation>
    <scope>NUCLEOTIDE SEQUENCE</scope>
    <source>
        <strain evidence="2">JEL0379</strain>
    </source>
</reference>
<feature type="non-terminal residue" evidence="2">
    <location>
        <position position="1"/>
    </location>
</feature>